<dbReference type="Proteomes" id="UP001642409">
    <property type="component" value="Unassembled WGS sequence"/>
</dbReference>
<gene>
    <name evidence="1" type="ORF">HINF_LOCUS26717</name>
    <name evidence="2" type="ORF">HINF_LOCUS28480</name>
</gene>
<reference evidence="2 3" key="2">
    <citation type="submission" date="2024-07" db="EMBL/GenBank/DDBJ databases">
        <authorList>
            <person name="Akdeniz Z."/>
        </authorList>
    </citation>
    <scope>NUCLEOTIDE SEQUENCE [LARGE SCALE GENOMIC DNA]</scope>
</reference>
<dbReference type="EMBL" id="CATOUU010000660">
    <property type="protein sequence ID" value="CAI9939072.1"/>
    <property type="molecule type" value="Genomic_DNA"/>
</dbReference>
<accession>A0AA86U5Y2</accession>
<comment type="caution">
    <text evidence="1">The sequence shown here is derived from an EMBL/GenBank/DDBJ whole genome shotgun (WGS) entry which is preliminary data.</text>
</comment>
<reference evidence="1" key="1">
    <citation type="submission" date="2023-06" db="EMBL/GenBank/DDBJ databases">
        <authorList>
            <person name="Kurt Z."/>
        </authorList>
    </citation>
    <scope>NUCLEOTIDE SEQUENCE</scope>
</reference>
<dbReference type="EMBL" id="CAXDID020000090">
    <property type="protein sequence ID" value="CAL6022087.1"/>
    <property type="molecule type" value="Genomic_DNA"/>
</dbReference>
<dbReference type="AlphaFoldDB" id="A0AA86U5Y2"/>
<protein>
    <submittedName>
        <fullName evidence="2">Hypothetical_protein</fullName>
    </submittedName>
</protein>
<sequence length="172" mass="20367">MIYEQTQVQIRFHSSFNKNKKSHILFESLFKQQQHVFKNEKVSNKQLVSFNDEVYQKSFTFSELDRFESLKTNTQHTSSYLRFLSAQSEFMTKQIAYQLTSSVNFGFRSRAPFKLKNVEKEFLLTELEQMCGIVSKLQPKASQQSREKFKVYQKDSNCFGIQTESRVLKLLK</sequence>
<evidence type="ECO:0000313" key="2">
    <source>
        <dbReference type="EMBL" id="CAL6022087.1"/>
    </source>
</evidence>
<organism evidence="1">
    <name type="scientific">Hexamita inflata</name>
    <dbReference type="NCBI Taxonomy" id="28002"/>
    <lineage>
        <taxon>Eukaryota</taxon>
        <taxon>Metamonada</taxon>
        <taxon>Diplomonadida</taxon>
        <taxon>Hexamitidae</taxon>
        <taxon>Hexamitinae</taxon>
        <taxon>Hexamita</taxon>
    </lineage>
</organism>
<name>A0AA86U5Y2_9EUKA</name>
<keyword evidence="3" id="KW-1185">Reference proteome</keyword>
<evidence type="ECO:0000313" key="3">
    <source>
        <dbReference type="Proteomes" id="UP001642409"/>
    </source>
</evidence>
<proteinExistence type="predicted"/>
<evidence type="ECO:0000313" key="1">
    <source>
        <dbReference type="EMBL" id="CAI9939072.1"/>
    </source>
</evidence>